<keyword evidence="3" id="KW-1185">Reference proteome</keyword>
<organism evidence="2 3">
    <name type="scientific">Tothia fuscella</name>
    <dbReference type="NCBI Taxonomy" id="1048955"/>
    <lineage>
        <taxon>Eukaryota</taxon>
        <taxon>Fungi</taxon>
        <taxon>Dikarya</taxon>
        <taxon>Ascomycota</taxon>
        <taxon>Pezizomycotina</taxon>
        <taxon>Dothideomycetes</taxon>
        <taxon>Pleosporomycetidae</taxon>
        <taxon>Venturiales</taxon>
        <taxon>Cylindrosympodiaceae</taxon>
        <taxon>Tothia</taxon>
    </lineage>
</organism>
<dbReference type="Proteomes" id="UP000800235">
    <property type="component" value="Unassembled WGS sequence"/>
</dbReference>
<evidence type="ECO:0000313" key="2">
    <source>
        <dbReference type="EMBL" id="KAF2436694.1"/>
    </source>
</evidence>
<dbReference type="Pfam" id="PF22936">
    <property type="entry name" value="Pol_BBD"/>
    <property type="match status" value="1"/>
</dbReference>
<proteinExistence type="predicted"/>
<evidence type="ECO:0000259" key="1">
    <source>
        <dbReference type="Pfam" id="PF22936"/>
    </source>
</evidence>
<feature type="domain" description="Retrovirus-related Pol polyprotein from transposon TNT 1-94-like beta-barrel" evidence="1">
    <location>
        <begin position="101"/>
        <end position="183"/>
    </location>
</feature>
<evidence type="ECO:0000313" key="3">
    <source>
        <dbReference type="Proteomes" id="UP000800235"/>
    </source>
</evidence>
<dbReference type="OrthoDB" id="3771398at2759"/>
<comment type="caution">
    <text evidence="2">The sequence shown here is derived from an EMBL/GenBank/DDBJ whole genome shotgun (WGS) entry which is preliminary data.</text>
</comment>
<dbReference type="InterPro" id="IPR054722">
    <property type="entry name" value="PolX-like_BBD"/>
</dbReference>
<name>A0A9P4P4Z5_9PEZI</name>
<accession>A0A9P4P4Z5</accession>
<sequence>MPVVARYMAETTGWKPDRKVANQIKAERKTCKAAINTAINYAKPKAANWVNNLKSGKSDLPTSESPEPKIIGNIQAVCLYAAASVSSVPRDVVLKDLKIGDSGADWHVWNNSREVNITRQAEDDEFLLAGDRAIKIEAWGNVRMPVRLPRSTELGLMILNDVILVPTFFTSVVSTRKLKKSGFEINTWTNQVIRHDIINGQDVGKPVCDI</sequence>
<gene>
    <name evidence="2" type="ORF">EJ08DRAFT_691853</name>
</gene>
<protein>
    <recommendedName>
        <fullName evidence="1">Retrovirus-related Pol polyprotein from transposon TNT 1-94-like beta-barrel domain-containing protein</fullName>
    </recommendedName>
</protein>
<dbReference type="EMBL" id="MU007010">
    <property type="protein sequence ID" value="KAF2436694.1"/>
    <property type="molecule type" value="Genomic_DNA"/>
</dbReference>
<dbReference type="AlphaFoldDB" id="A0A9P4P4Z5"/>
<reference evidence="2" key="1">
    <citation type="journal article" date="2020" name="Stud. Mycol.">
        <title>101 Dothideomycetes genomes: a test case for predicting lifestyles and emergence of pathogens.</title>
        <authorList>
            <person name="Haridas S."/>
            <person name="Albert R."/>
            <person name="Binder M."/>
            <person name="Bloem J."/>
            <person name="Labutti K."/>
            <person name="Salamov A."/>
            <person name="Andreopoulos B."/>
            <person name="Baker S."/>
            <person name="Barry K."/>
            <person name="Bills G."/>
            <person name="Bluhm B."/>
            <person name="Cannon C."/>
            <person name="Castanera R."/>
            <person name="Culley D."/>
            <person name="Daum C."/>
            <person name="Ezra D."/>
            <person name="Gonzalez J."/>
            <person name="Henrissat B."/>
            <person name="Kuo A."/>
            <person name="Liang C."/>
            <person name="Lipzen A."/>
            <person name="Lutzoni F."/>
            <person name="Magnuson J."/>
            <person name="Mondo S."/>
            <person name="Nolan M."/>
            <person name="Ohm R."/>
            <person name="Pangilinan J."/>
            <person name="Park H.-J."/>
            <person name="Ramirez L."/>
            <person name="Alfaro M."/>
            <person name="Sun H."/>
            <person name="Tritt A."/>
            <person name="Yoshinaga Y."/>
            <person name="Zwiers L.-H."/>
            <person name="Turgeon B."/>
            <person name="Goodwin S."/>
            <person name="Spatafora J."/>
            <person name="Crous P."/>
            <person name="Grigoriev I."/>
        </authorList>
    </citation>
    <scope>NUCLEOTIDE SEQUENCE</scope>
    <source>
        <strain evidence="2">CBS 130266</strain>
    </source>
</reference>